<proteinExistence type="predicted"/>
<evidence type="ECO:0000256" key="1">
    <source>
        <dbReference type="PIRSR" id="PIRSR628131-1"/>
    </source>
</evidence>
<sequence>MIISTHASSGSIQNQTNIVNTSLKHRKGVSTMSPSLNRHSVSTNVNTTSSSAHSRPKATQIQASLASIPSSNNYLPKIDVPSTTTATNANSSPTKSHHYEQQKSSRSSSSSRFSFTPSKKNDREAPTTASPKSRKSFSTGPKSRTETISSSTAVVAPTKIESGGKTNQATVMTDRQQHDHAVSSSLPHLNHQQLFEKNQAVSSAAAKRRRRSLSSLPSSNSSIRNNKQQQPYQELDGITTLLNSSENYQSMINNLFRASTNSNSNQDLTVHKELLVNPFSKDLSSCKYLPEIPRPKVPDLTENQSMFTKFIKIQNFINSFEYNYIEQHFFDITRLRPLKSILSTAKEIIHDCLPIRCVEGTFLAIFFTQELEEVERFSVFFETEMAVTRTVYRHIVLVVRFKNKYGALGLSRKDDLYYKPLSYCNLSEILREYILSYSKYGHLVNTIYLSLPISHDSQSKDVPVWSFLKLDFRKHSLDRLMEKADKYMSEVTQGNCHTMYEKKKRKRNHSLNQSTTIGSTLEFSQDCSQ</sequence>
<feature type="compositionally biased region" description="Polar residues" evidence="2">
    <location>
        <begin position="30"/>
        <end position="39"/>
    </location>
</feature>
<dbReference type="Pfam" id="PF14822">
    <property type="entry name" value="Vasohibin"/>
    <property type="match status" value="1"/>
</dbReference>
<feature type="compositionally biased region" description="Low complexity" evidence="2">
    <location>
        <begin position="40"/>
        <end position="51"/>
    </location>
</feature>
<dbReference type="PANTHER" id="PTHR15750">
    <property type="entry name" value="VASOHIBIN-1-LIKE ISOFORM X2"/>
    <property type="match status" value="1"/>
</dbReference>
<dbReference type="PANTHER" id="PTHR15750:SF2">
    <property type="entry name" value="VASOHIBIN"/>
    <property type="match status" value="1"/>
</dbReference>
<name>A0AA88KIZ6_NAELO</name>
<accession>A0AA88KIZ6</accession>
<dbReference type="GeneID" id="68098994"/>
<feature type="active site" evidence="1">
    <location>
        <position position="357"/>
    </location>
</feature>
<evidence type="ECO:0000256" key="2">
    <source>
        <dbReference type="SAM" id="MobiDB-lite"/>
    </source>
</evidence>
<evidence type="ECO:0000313" key="3">
    <source>
        <dbReference type="EMBL" id="KAG2379423.1"/>
    </source>
</evidence>
<dbReference type="Proteomes" id="UP000816034">
    <property type="component" value="Unassembled WGS sequence"/>
</dbReference>
<comment type="caution">
    <text evidence="3">The sequence shown here is derived from an EMBL/GenBank/DDBJ whole genome shotgun (WGS) entry which is preliminary data.</text>
</comment>
<keyword evidence="4" id="KW-1185">Reference proteome</keyword>
<dbReference type="InterPro" id="IPR028131">
    <property type="entry name" value="VASH1"/>
</dbReference>
<dbReference type="EMBL" id="PYSW02000028">
    <property type="protein sequence ID" value="KAG2379423.1"/>
    <property type="molecule type" value="Genomic_DNA"/>
</dbReference>
<evidence type="ECO:0000313" key="4">
    <source>
        <dbReference type="Proteomes" id="UP000816034"/>
    </source>
</evidence>
<dbReference type="AlphaFoldDB" id="A0AA88KIZ6"/>
<feature type="region of interest" description="Disordered" evidence="2">
    <location>
        <begin position="199"/>
        <end position="233"/>
    </location>
</feature>
<feature type="region of interest" description="Disordered" evidence="2">
    <location>
        <begin position="25"/>
        <end position="166"/>
    </location>
</feature>
<feature type="compositionally biased region" description="Low complexity" evidence="2">
    <location>
        <begin position="213"/>
        <end position="226"/>
    </location>
</feature>
<feature type="active site" evidence="1">
    <location>
        <position position="394"/>
    </location>
</feature>
<feature type="compositionally biased region" description="Polar residues" evidence="2">
    <location>
        <begin position="127"/>
        <end position="153"/>
    </location>
</feature>
<organism evidence="3 4">
    <name type="scientific">Naegleria lovaniensis</name>
    <name type="common">Amoeba</name>
    <dbReference type="NCBI Taxonomy" id="51637"/>
    <lineage>
        <taxon>Eukaryota</taxon>
        <taxon>Discoba</taxon>
        <taxon>Heterolobosea</taxon>
        <taxon>Tetramitia</taxon>
        <taxon>Eutetramitia</taxon>
        <taxon>Vahlkampfiidae</taxon>
        <taxon>Naegleria</taxon>
    </lineage>
</organism>
<feature type="compositionally biased region" description="Low complexity" evidence="2">
    <location>
        <begin position="104"/>
        <end position="115"/>
    </location>
</feature>
<feature type="compositionally biased region" description="Polar residues" evidence="2">
    <location>
        <begin position="57"/>
        <end position="74"/>
    </location>
</feature>
<dbReference type="RefSeq" id="XP_044546685.1">
    <property type="nucleotide sequence ID" value="XM_044696412.1"/>
</dbReference>
<feature type="active site" evidence="1">
    <location>
        <position position="411"/>
    </location>
</feature>
<feature type="compositionally biased region" description="Low complexity" evidence="2">
    <location>
        <begin position="81"/>
        <end position="94"/>
    </location>
</feature>
<gene>
    <name evidence="3" type="ORF">C9374_006540</name>
</gene>
<reference evidence="3 4" key="1">
    <citation type="journal article" date="2018" name="BMC Genomics">
        <title>The genome of Naegleria lovaniensis, the basis for a comparative approach to unravel pathogenicity factors of the human pathogenic amoeba N. fowleri.</title>
        <authorList>
            <person name="Liechti N."/>
            <person name="Schurch N."/>
            <person name="Bruggmann R."/>
            <person name="Wittwer M."/>
        </authorList>
    </citation>
    <scope>NUCLEOTIDE SEQUENCE [LARGE SCALE GENOMIC DNA]</scope>
    <source>
        <strain evidence="3 4">ATCC 30569</strain>
    </source>
</reference>
<protein>
    <submittedName>
        <fullName evidence="3">Uncharacterized protein</fullName>
    </submittedName>
</protein>
<dbReference type="GO" id="GO:0005737">
    <property type="term" value="C:cytoplasm"/>
    <property type="evidence" value="ECO:0007669"/>
    <property type="project" value="InterPro"/>
</dbReference>